<dbReference type="GO" id="GO:0003849">
    <property type="term" value="F:3-deoxy-7-phosphoheptulonate synthase activity"/>
    <property type="evidence" value="ECO:0007669"/>
    <property type="project" value="UniProtKB-EC"/>
</dbReference>
<gene>
    <name evidence="10" type="ORF">GMOD_00008852</name>
</gene>
<evidence type="ECO:0000256" key="4">
    <source>
        <dbReference type="ARBA" id="ARBA00022605"/>
    </source>
</evidence>
<dbReference type="InterPro" id="IPR006219">
    <property type="entry name" value="DAHP_synth_1"/>
</dbReference>
<accession>A0A3M7M680</accession>
<dbReference type="EC" id="2.5.1.54" evidence="8"/>
<dbReference type="FunFam" id="3.20.20.70:FF:000005">
    <property type="entry name" value="Phospho-2-dehydro-3-deoxyheptonate aldolase"/>
    <property type="match status" value="1"/>
</dbReference>
<feature type="domain" description="DAHP synthetase I/KDSA" evidence="9">
    <location>
        <begin position="63"/>
        <end position="355"/>
    </location>
</feature>
<proteinExistence type="inferred from homology"/>
<dbReference type="AlphaFoldDB" id="A0A3M7M680"/>
<dbReference type="PIRSF" id="PIRSF001361">
    <property type="entry name" value="DAHP_synthase"/>
    <property type="match status" value="1"/>
</dbReference>
<dbReference type="GO" id="GO:0008652">
    <property type="term" value="P:amino acid biosynthetic process"/>
    <property type="evidence" value="ECO:0007669"/>
    <property type="project" value="UniProtKB-KW"/>
</dbReference>
<comment type="similarity">
    <text evidence="3 8">Belongs to the class-I DAHP synthase family.</text>
</comment>
<evidence type="ECO:0000256" key="8">
    <source>
        <dbReference type="PIRNR" id="PIRNR001361"/>
    </source>
</evidence>
<sequence length="384" mass="40775">MNSQFFTAKLQLASAASLKAEGTRVTQLLPLVPASLLQSEIPLSGLALDTVLQSRQDVSAVLGKIDDRLLVIVGPCSIHDPAAALDYARRLKKLSDRLSGDLCVVMRAYLEKPRTSVGWKGLINDPYLDESFAINDGLKISRKLFVDINAMGLPVATELLDTLSPQYFADAITFGAIGARTTESQLHRELVSGVSFPVGFKNGTDGGLTVAMDAMKSSAAPHRFLGATKTGLTGIVQTSGNSDTAVILRGGSKGPNFDANSVDQAIGSLRFRGQRDVVIVDCSHGNSNKDYRNQPKVADVVAQQVARGQRNIVGLMLESNIYEGRQDVPASGPGGLLPGVSITDGCIGWDATVKTLERLAEAVQLRRTVVPAATLTPEDSDDGC</sequence>
<dbReference type="GO" id="GO:0009073">
    <property type="term" value="P:aromatic amino acid family biosynthetic process"/>
    <property type="evidence" value="ECO:0007669"/>
    <property type="project" value="UniProtKB-KW"/>
</dbReference>
<dbReference type="NCBIfam" id="NF009395">
    <property type="entry name" value="PRK12755.1"/>
    <property type="match status" value="1"/>
</dbReference>
<evidence type="ECO:0000256" key="1">
    <source>
        <dbReference type="ARBA" id="ARBA00003726"/>
    </source>
</evidence>
<evidence type="ECO:0000256" key="5">
    <source>
        <dbReference type="ARBA" id="ARBA00022679"/>
    </source>
</evidence>
<dbReference type="Pfam" id="PF00793">
    <property type="entry name" value="DAHP_synth_1"/>
    <property type="match status" value="1"/>
</dbReference>
<dbReference type="InterPro" id="IPR006218">
    <property type="entry name" value="DAHP1/KDSA"/>
</dbReference>
<evidence type="ECO:0000256" key="2">
    <source>
        <dbReference type="ARBA" id="ARBA00004688"/>
    </source>
</evidence>
<dbReference type="InterPro" id="IPR013785">
    <property type="entry name" value="Aldolase_TIM"/>
</dbReference>
<dbReference type="Proteomes" id="UP000265663">
    <property type="component" value="Unassembled WGS sequence"/>
</dbReference>
<keyword evidence="6 8" id="KW-0057">Aromatic amino acid biosynthesis</keyword>
<protein>
    <recommendedName>
        <fullName evidence="8">Phospho-2-dehydro-3-deoxyheptonate aldolase</fullName>
        <ecNumber evidence="8">2.5.1.54</ecNumber>
    </recommendedName>
</protein>
<evidence type="ECO:0000256" key="7">
    <source>
        <dbReference type="ARBA" id="ARBA00047508"/>
    </source>
</evidence>
<keyword evidence="11" id="KW-1185">Reference proteome</keyword>
<reference evidence="10 11" key="1">
    <citation type="journal article" date="2014" name="PLoS ONE">
        <title>De novo Genome Assembly of the Fungal Plant Pathogen Pyrenophora semeniperda.</title>
        <authorList>
            <person name="Soliai M.M."/>
            <person name="Meyer S.E."/>
            <person name="Udall J.A."/>
            <person name="Elzinga D.E."/>
            <person name="Hermansen R.A."/>
            <person name="Bodily P.M."/>
            <person name="Hart A.A."/>
            <person name="Coleman C.E."/>
        </authorList>
    </citation>
    <scope>NUCLEOTIDE SEQUENCE [LARGE SCALE GENOMIC DNA]</scope>
    <source>
        <strain evidence="10 11">CCB06</strain>
        <tissue evidence="10">Mycelium</tissue>
    </source>
</reference>
<dbReference type="PANTHER" id="PTHR21225">
    <property type="entry name" value="PHOSPHO-2-DEHYDRO-3-DEOXYHEPTONATE ALDOLASE DAHP SYNTHETASE"/>
    <property type="match status" value="1"/>
</dbReference>
<dbReference type="GO" id="GO:0005737">
    <property type="term" value="C:cytoplasm"/>
    <property type="evidence" value="ECO:0007669"/>
    <property type="project" value="TreeGrafter"/>
</dbReference>
<dbReference type="OrthoDB" id="4699125at2759"/>
<comment type="catalytic activity">
    <reaction evidence="7 8">
        <text>D-erythrose 4-phosphate + phosphoenolpyruvate + H2O = 7-phospho-2-dehydro-3-deoxy-D-arabino-heptonate + phosphate</text>
        <dbReference type="Rhea" id="RHEA:14717"/>
        <dbReference type="ChEBI" id="CHEBI:15377"/>
        <dbReference type="ChEBI" id="CHEBI:16897"/>
        <dbReference type="ChEBI" id="CHEBI:43474"/>
        <dbReference type="ChEBI" id="CHEBI:58394"/>
        <dbReference type="ChEBI" id="CHEBI:58702"/>
        <dbReference type="EC" id="2.5.1.54"/>
    </reaction>
</comment>
<keyword evidence="4 8" id="KW-0028">Amino-acid biosynthesis</keyword>
<evidence type="ECO:0000313" key="11">
    <source>
        <dbReference type="Proteomes" id="UP000265663"/>
    </source>
</evidence>
<evidence type="ECO:0000256" key="3">
    <source>
        <dbReference type="ARBA" id="ARBA00007985"/>
    </source>
</evidence>
<dbReference type="Gene3D" id="3.20.20.70">
    <property type="entry name" value="Aldolase class I"/>
    <property type="match status" value="1"/>
</dbReference>
<evidence type="ECO:0000259" key="9">
    <source>
        <dbReference type="Pfam" id="PF00793"/>
    </source>
</evidence>
<comment type="pathway">
    <text evidence="2">Metabolic intermediate biosynthesis; chorismate biosynthesis; chorismate from D-erythrose 4-phosphate and phosphoenolpyruvate: step 1/7.</text>
</comment>
<evidence type="ECO:0000313" key="10">
    <source>
        <dbReference type="EMBL" id="RMZ69914.1"/>
    </source>
</evidence>
<dbReference type="EMBL" id="KE747823">
    <property type="protein sequence ID" value="RMZ69914.1"/>
    <property type="molecule type" value="Genomic_DNA"/>
</dbReference>
<dbReference type="SUPFAM" id="SSF51569">
    <property type="entry name" value="Aldolase"/>
    <property type="match status" value="1"/>
</dbReference>
<dbReference type="PANTHER" id="PTHR21225:SF12">
    <property type="entry name" value="PHOSPHO-2-DEHYDRO-3-DEOXYHEPTONATE ALDOLASE, TYROSINE-INHIBITED"/>
    <property type="match status" value="1"/>
</dbReference>
<comment type="function">
    <text evidence="1">Stereospecific condensation of phosphoenolpyruvate (PEP) and D-erythrose-4-phosphate (E4P) giving rise to 3-deoxy-D-arabino-heptulosonate-7-phosphate (DAHP).</text>
</comment>
<organism evidence="10 11">
    <name type="scientific">Pyrenophora seminiperda CCB06</name>
    <dbReference type="NCBI Taxonomy" id="1302712"/>
    <lineage>
        <taxon>Eukaryota</taxon>
        <taxon>Fungi</taxon>
        <taxon>Dikarya</taxon>
        <taxon>Ascomycota</taxon>
        <taxon>Pezizomycotina</taxon>
        <taxon>Dothideomycetes</taxon>
        <taxon>Pleosporomycetidae</taxon>
        <taxon>Pleosporales</taxon>
        <taxon>Pleosporineae</taxon>
        <taxon>Pleosporaceae</taxon>
        <taxon>Pyrenophora</taxon>
    </lineage>
</organism>
<evidence type="ECO:0000256" key="6">
    <source>
        <dbReference type="ARBA" id="ARBA00023141"/>
    </source>
</evidence>
<keyword evidence="5 8" id="KW-0808">Transferase</keyword>
<dbReference type="NCBIfam" id="TIGR00034">
    <property type="entry name" value="aroFGH"/>
    <property type="match status" value="1"/>
</dbReference>
<name>A0A3M7M680_9PLEO</name>